<keyword evidence="3" id="KW-1185">Reference proteome</keyword>
<feature type="region of interest" description="Disordered" evidence="1">
    <location>
        <begin position="242"/>
        <end position="266"/>
    </location>
</feature>
<protein>
    <submittedName>
        <fullName evidence="2">Uncharacterized protein</fullName>
    </submittedName>
</protein>
<feature type="region of interest" description="Disordered" evidence="1">
    <location>
        <begin position="169"/>
        <end position="208"/>
    </location>
</feature>
<evidence type="ECO:0000313" key="2">
    <source>
        <dbReference type="EMBL" id="KAK3025668.1"/>
    </source>
</evidence>
<evidence type="ECO:0000313" key="3">
    <source>
        <dbReference type="Proteomes" id="UP001188597"/>
    </source>
</evidence>
<organism evidence="2 3">
    <name type="scientific">Escallonia herrerae</name>
    <dbReference type="NCBI Taxonomy" id="1293975"/>
    <lineage>
        <taxon>Eukaryota</taxon>
        <taxon>Viridiplantae</taxon>
        <taxon>Streptophyta</taxon>
        <taxon>Embryophyta</taxon>
        <taxon>Tracheophyta</taxon>
        <taxon>Spermatophyta</taxon>
        <taxon>Magnoliopsida</taxon>
        <taxon>eudicotyledons</taxon>
        <taxon>Gunneridae</taxon>
        <taxon>Pentapetalae</taxon>
        <taxon>asterids</taxon>
        <taxon>campanulids</taxon>
        <taxon>Escalloniales</taxon>
        <taxon>Escalloniaceae</taxon>
        <taxon>Escallonia</taxon>
    </lineage>
</organism>
<feature type="compositionally biased region" description="Basic residues" evidence="1">
    <location>
        <begin position="169"/>
        <end position="184"/>
    </location>
</feature>
<dbReference type="Proteomes" id="UP001188597">
    <property type="component" value="Unassembled WGS sequence"/>
</dbReference>
<reference evidence="2" key="1">
    <citation type="submission" date="2022-12" db="EMBL/GenBank/DDBJ databases">
        <title>Draft genome assemblies for two species of Escallonia (Escalloniales).</title>
        <authorList>
            <person name="Chanderbali A."/>
            <person name="Dervinis C."/>
            <person name="Anghel I."/>
            <person name="Soltis D."/>
            <person name="Soltis P."/>
            <person name="Zapata F."/>
        </authorList>
    </citation>
    <scope>NUCLEOTIDE SEQUENCE</scope>
    <source>
        <strain evidence="2">UCBG64.0493</strain>
        <tissue evidence="2">Leaf</tissue>
    </source>
</reference>
<evidence type="ECO:0000256" key="1">
    <source>
        <dbReference type="SAM" id="MobiDB-lite"/>
    </source>
</evidence>
<dbReference type="PANTHER" id="PTHR35719">
    <property type="entry name" value="OS01G0680600 PROTEIN"/>
    <property type="match status" value="1"/>
</dbReference>
<name>A0AA88WEX5_9ASTE</name>
<feature type="region of interest" description="Disordered" evidence="1">
    <location>
        <begin position="213"/>
        <end position="232"/>
    </location>
</feature>
<dbReference type="AlphaFoldDB" id="A0AA88WEX5"/>
<comment type="caution">
    <text evidence="2">The sequence shown here is derived from an EMBL/GenBank/DDBJ whole genome shotgun (WGS) entry which is preliminary data.</text>
</comment>
<dbReference type="EMBL" id="JAVXUP010000537">
    <property type="protein sequence ID" value="KAK3025668.1"/>
    <property type="molecule type" value="Genomic_DNA"/>
</dbReference>
<feature type="region of interest" description="Disordered" evidence="1">
    <location>
        <begin position="79"/>
        <end position="98"/>
    </location>
</feature>
<gene>
    <name evidence="2" type="ORF">RJ639_041960</name>
</gene>
<accession>A0AA88WEX5</accession>
<proteinExistence type="predicted"/>
<sequence>MAAPSKSQMRSSSTGLGFHTYPPLPKPCFLLIIHPHRQHFPPQLLTTTISSVPCLHPNFPPLQAKWDSNAESFRSRNFNFNANSGSQDDDNEEDDAPSDAEQWFDVLEELIDGVWIFRVFRSFGWTLPAIIAPLLLATGPKAFLLALAVPIGQSALSFAFQKVWGRTQRTTKRKAKNKKKRHGRAPSNFDLEEDEGSQGTRKETMGYRTWVTGNDVPAEKDSQDAPSFGGWDELDRRTEYTFESGRRSARTADGPPRTVKSKLSRRESKSGSPLLLRLLIAIFPFFGKLSFPEQVTLTWPQ</sequence>
<dbReference type="PANTHER" id="PTHR35719:SF5">
    <property type="entry name" value="T6K12.7 PROTEIN"/>
    <property type="match status" value="1"/>
</dbReference>
<feature type="compositionally biased region" description="Acidic residues" evidence="1">
    <location>
        <begin position="87"/>
        <end position="98"/>
    </location>
</feature>